<dbReference type="HOGENOM" id="CLU_1237930_0_0_2"/>
<accession>A0A0E3S368</accession>
<evidence type="ECO:0000256" key="1">
    <source>
        <dbReference type="SAM" id="Phobius"/>
    </source>
</evidence>
<proteinExistence type="predicted"/>
<keyword evidence="3" id="KW-1185">Reference proteome</keyword>
<feature type="transmembrane region" description="Helical" evidence="1">
    <location>
        <begin position="95"/>
        <end position="116"/>
    </location>
</feature>
<sequence length="230" mass="25487">MELEYNHIKNEGFTRQHRMLGRTAAFAVFLLLIAYAVTLVLGFLSLKSPQDPIGDPFFSILELLIVVTAPLMVIVMVAVHAYASPETKMYSLTALAFMVLMASITCIVHFVILTVSRQIESSGFSWISLFFSFKWPSVAYTMDIHAWDVFFALSMLFTAPVFKIGRLEKTVRVLMIVSGLLSLAGLIGVPLANMNLRNIGVLGYAGVSMVVFLLLGIVFGRTKQLPEDAR</sequence>
<keyword evidence="1" id="KW-1133">Transmembrane helix</keyword>
<evidence type="ECO:0000313" key="2">
    <source>
        <dbReference type="EMBL" id="AKB73532.1"/>
    </source>
</evidence>
<keyword evidence="1" id="KW-0812">Transmembrane</keyword>
<dbReference type="KEGG" id="mls:MSLAZ_0271"/>
<name>A0A0E3S368_9EURY</name>
<dbReference type="PATRIC" id="fig|1434111.4.peg.345"/>
<feature type="transmembrane region" description="Helical" evidence="1">
    <location>
        <begin position="199"/>
        <end position="220"/>
    </location>
</feature>
<feature type="transmembrane region" description="Helical" evidence="1">
    <location>
        <begin position="174"/>
        <end position="193"/>
    </location>
</feature>
<feature type="transmembrane region" description="Helical" evidence="1">
    <location>
        <begin position="144"/>
        <end position="162"/>
    </location>
</feature>
<feature type="transmembrane region" description="Helical" evidence="1">
    <location>
        <begin position="57"/>
        <end position="83"/>
    </location>
</feature>
<dbReference type="Proteomes" id="UP000033072">
    <property type="component" value="Chromosome"/>
</dbReference>
<reference evidence="2 3" key="1">
    <citation type="submission" date="2014-07" db="EMBL/GenBank/DDBJ databases">
        <title>Methanogenic archaea and the global carbon cycle.</title>
        <authorList>
            <person name="Henriksen J.R."/>
            <person name="Luke J."/>
            <person name="Reinhart S."/>
            <person name="Benedict M.N."/>
            <person name="Youngblut N.D."/>
            <person name="Metcalf M.E."/>
            <person name="Whitaker R.J."/>
            <person name="Metcalf W.W."/>
        </authorList>
    </citation>
    <scope>NUCLEOTIDE SEQUENCE [LARGE SCALE GENOMIC DNA]</scope>
    <source>
        <strain evidence="2 3">Z-7289</strain>
    </source>
</reference>
<evidence type="ECO:0000313" key="3">
    <source>
        <dbReference type="Proteomes" id="UP000033072"/>
    </source>
</evidence>
<gene>
    <name evidence="2" type="ORF">MSLAZ_0271</name>
</gene>
<protein>
    <submittedName>
        <fullName evidence="2">Uncharacterized protein</fullName>
    </submittedName>
</protein>
<dbReference type="EMBL" id="CP009515">
    <property type="protein sequence ID" value="AKB73532.1"/>
    <property type="molecule type" value="Genomic_DNA"/>
</dbReference>
<keyword evidence="1" id="KW-0472">Membrane</keyword>
<feature type="transmembrane region" description="Helical" evidence="1">
    <location>
        <begin position="24"/>
        <end position="45"/>
    </location>
</feature>
<dbReference type="AlphaFoldDB" id="A0A0E3S368"/>
<organism evidence="2 3">
    <name type="scientific">Methanosarcina lacustris Z-7289</name>
    <dbReference type="NCBI Taxonomy" id="1434111"/>
    <lineage>
        <taxon>Archaea</taxon>
        <taxon>Methanobacteriati</taxon>
        <taxon>Methanobacteriota</taxon>
        <taxon>Stenosarchaea group</taxon>
        <taxon>Methanomicrobia</taxon>
        <taxon>Methanosarcinales</taxon>
        <taxon>Methanosarcinaceae</taxon>
        <taxon>Methanosarcina</taxon>
    </lineage>
</organism>